<protein>
    <submittedName>
        <fullName evidence="3">Uncharacterized protein LOC131806902</fullName>
    </submittedName>
</protein>
<dbReference type="SMART" id="SM00697">
    <property type="entry name" value="DM8"/>
    <property type="match status" value="1"/>
</dbReference>
<evidence type="ECO:0000313" key="3">
    <source>
        <dbReference type="RefSeq" id="XP_058987752.1"/>
    </source>
</evidence>
<keyword evidence="2" id="KW-1185">Reference proteome</keyword>
<dbReference type="RefSeq" id="XP_058987752.1">
    <property type="nucleotide sequence ID" value="XM_059131769.1"/>
</dbReference>
<evidence type="ECO:0000256" key="1">
    <source>
        <dbReference type="SAM" id="Phobius"/>
    </source>
</evidence>
<dbReference type="Pfam" id="PF06477">
    <property type="entry name" value="DUF1091"/>
    <property type="match status" value="1"/>
</dbReference>
<gene>
    <name evidence="3" type="primary">LOC131806902</name>
</gene>
<keyword evidence="1" id="KW-0812">Transmembrane</keyword>
<accession>A0ABM3VPM7</accession>
<evidence type="ECO:0000313" key="2">
    <source>
        <dbReference type="Proteomes" id="UP001652621"/>
    </source>
</evidence>
<keyword evidence="1" id="KW-0472">Membrane</keyword>
<dbReference type="PANTHER" id="PTHR20898:SF0">
    <property type="entry name" value="DAEDALUS ON 3-RELATED"/>
    <property type="match status" value="1"/>
</dbReference>
<dbReference type="PANTHER" id="PTHR20898">
    <property type="entry name" value="DAEDALUS ON 3-RELATED-RELATED"/>
    <property type="match status" value="1"/>
</dbReference>
<dbReference type="Proteomes" id="UP001652621">
    <property type="component" value="Unplaced"/>
</dbReference>
<name>A0ABM3VPM7_MUSDO</name>
<keyword evidence="1" id="KW-1133">Transmembrane helix</keyword>
<proteinExistence type="predicted"/>
<dbReference type="GeneID" id="131806902"/>
<feature type="transmembrane region" description="Helical" evidence="1">
    <location>
        <begin position="6"/>
        <end position="25"/>
    </location>
</feature>
<organism evidence="2 3">
    <name type="scientific">Musca domestica</name>
    <name type="common">House fly</name>
    <dbReference type="NCBI Taxonomy" id="7370"/>
    <lineage>
        <taxon>Eukaryota</taxon>
        <taxon>Metazoa</taxon>
        <taxon>Ecdysozoa</taxon>
        <taxon>Arthropoda</taxon>
        <taxon>Hexapoda</taxon>
        <taxon>Insecta</taxon>
        <taxon>Pterygota</taxon>
        <taxon>Neoptera</taxon>
        <taxon>Endopterygota</taxon>
        <taxon>Diptera</taxon>
        <taxon>Brachycera</taxon>
        <taxon>Muscomorpha</taxon>
        <taxon>Muscoidea</taxon>
        <taxon>Muscidae</taxon>
        <taxon>Musca</taxon>
    </lineage>
</organism>
<dbReference type="InterPro" id="IPR010512">
    <property type="entry name" value="DUF1091"/>
</dbReference>
<reference evidence="3" key="1">
    <citation type="submission" date="2025-08" db="UniProtKB">
        <authorList>
            <consortium name="RefSeq"/>
        </authorList>
    </citation>
    <scope>IDENTIFICATION</scope>
    <source>
        <strain evidence="3">Aabys</strain>
        <tissue evidence="3">Whole body</tissue>
    </source>
</reference>
<sequence length="177" mass="20481">MPKIVVSRYIVLGVFTFMTLTAGNVRFTNLKCDSLDPKFSIVEKCNLKLIRRGVVGLNITVKLLQIPVTNVSISLSFFKKSNGYQPYFYNTSADFCNFLKNRQKYPILQIVANYMLRNTNINHTCPFDHDIIAENLVLDKNIFKLLPFAVGDYMMRLMVSAYNDLKCEIKYYLSIYN</sequence>